<dbReference type="AlphaFoldDB" id="A0A5E4GFA6"/>
<evidence type="ECO:0000256" key="2">
    <source>
        <dbReference type="SAM" id="MobiDB-lite"/>
    </source>
</evidence>
<organism evidence="3 4">
    <name type="scientific">Prunus dulcis</name>
    <name type="common">Almond</name>
    <name type="synonym">Amygdalus dulcis</name>
    <dbReference type="NCBI Taxonomy" id="3755"/>
    <lineage>
        <taxon>Eukaryota</taxon>
        <taxon>Viridiplantae</taxon>
        <taxon>Streptophyta</taxon>
        <taxon>Embryophyta</taxon>
        <taxon>Tracheophyta</taxon>
        <taxon>Spermatophyta</taxon>
        <taxon>Magnoliopsida</taxon>
        <taxon>eudicotyledons</taxon>
        <taxon>Gunneridae</taxon>
        <taxon>Pentapetalae</taxon>
        <taxon>rosids</taxon>
        <taxon>fabids</taxon>
        <taxon>Rosales</taxon>
        <taxon>Rosaceae</taxon>
        <taxon>Amygdaloideae</taxon>
        <taxon>Amygdaleae</taxon>
        <taxon>Prunus</taxon>
    </lineage>
</organism>
<keyword evidence="1" id="KW-0175">Coiled coil</keyword>
<protein>
    <submittedName>
        <fullName evidence="3">PREDICTED: kinesin</fullName>
    </submittedName>
</protein>
<feature type="coiled-coil region" evidence="1">
    <location>
        <begin position="118"/>
        <end position="148"/>
    </location>
</feature>
<gene>
    <name evidence="3" type="ORF">ALMOND_2B000695</name>
</gene>
<feature type="region of interest" description="Disordered" evidence="2">
    <location>
        <begin position="169"/>
        <end position="194"/>
    </location>
</feature>
<feature type="coiled-coil region" evidence="1">
    <location>
        <begin position="8"/>
        <end position="68"/>
    </location>
</feature>
<evidence type="ECO:0000313" key="4">
    <source>
        <dbReference type="Proteomes" id="UP000327085"/>
    </source>
</evidence>
<dbReference type="Proteomes" id="UP000327085">
    <property type="component" value="Chromosome 4"/>
</dbReference>
<evidence type="ECO:0000313" key="3">
    <source>
        <dbReference type="EMBL" id="VVA38537.1"/>
    </source>
</evidence>
<sequence>MEGTGSGKKEEEINLKVTDRELEKKLEECQRMENEFVELERRRMEERILQQQQEAEMLRRRLEEIELELCRSGDGYGKESGTKDHDGTQFAKRLLGIYASDDAGGMVKSMDWTWVIENLLLEEEMEEEEGLKENVEAEEVEKEVIEEKRVCMVDGSSLQSNYNMGSLTSLPKDYQHTPTVNRPSRNPGEGDGGGDQMIGLSGSAHIYTLWKLQRALSTCDNSSTYCCIRELQPFTDADTEVYVKWEASKENPGKFITTLKVVKDASLADLRKLIAIYLGADNQAFTFLMLGDPTGDSVPKEKEATIQATKLPLCNNKSNGYLASLRPLKGMESPRHSGHRLHKNCALVAAARDFPARAAPPCALIVPPVTTLVCSNGNQGQLVFCKQHGAAIKERSFKSLPGWLKRVVFLPLITMLSQKHNIS</sequence>
<proteinExistence type="predicted"/>
<dbReference type="EMBL" id="CABIKO010000653">
    <property type="protein sequence ID" value="VVA38537.1"/>
    <property type="molecule type" value="Genomic_DNA"/>
</dbReference>
<feature type="non-terminal residue" evidence="3">
    <location>
        <position position="423"/>
    </location>
</feature>
<dbReference type="Gramene" id="VVA38537">
    <property type="protein sequence ID" value="VVA38537"/>
    <property type="gene ID" value="Prudul26B000695"/>
</dbReference>
<name>A0A5E4GFA6_PRUDU</name>
<dbReference type="InParanoid" id="A0A5E4GFA6"/>
<accession>A0A5E4GFA6</accession>
<evidence type="ECO:0000256" key="1">
    <source>
        <dbReference type="SAM" id="Coils"/>
    </source>
</evidence>
<reference evidence="4" key="1">
    <citation type="journal article" date="2020" name="Plant J.">
        <title>Transposons played a major role in the diversification between the closely related almond and peach genomes: results from the almond genome sequence.</title>
        <authorList>
            <person name="Alioto T."/>
            <person name="Alexiou K.G."/>
            <person name="Bardil A."/>
            <person name="Barteri F."/>
            <person name="Castanera R."/>
            <person name="Cruz F."/>
            <person name="Dhingra A."/>
            <person name="Duval H."/>
            <person name="Fernandez I Marti A."/>
            <person name="Frias L."/>
            <person name="Galan B."/>
            <person name="Garcia J.L."/>
            <person name="Howad W."/>
            <person name="Gomez-Garrido J."/>
            <person name="Gut M."/>
            <person name="Julca I."/>
            <person name="Morata J."/>
            <person name="Puigdomenech P."/>
            <person name="Ribeca P."/>
            <person name="Rubio Cabetas M.J."/>
            <person name="Vlasova A."/>
            <person name="Wirthensohn M."/>
            <person name="Garcia-Mas J."/>
            <person name="Gabaldon T."/>
            <person name="Casacuberta J.M."/>
            <person name="Arus P."/>
        </authorList>
    </citation>
    <scope>NUCLEOTIDE SEQUENCE [LARGE SCALE GENOMIC DNA]</scope>
    <source>
        <strain evidence="4">cv. Texas</strain>
    </source>
</reference>